<sequence length="61" mass="6242">MPRTTIRSEDITAAQVKTADMAVDPTNASNLSSGDVPLAQLGNAPATDLTGLEADIALLAF</sequence>
<organism evidence="1">
    <name type="scientific">marine metagenome</name>
    <dbReference type="NCBI Taxonomy" id="408172"/>
    <lineage>
        <taxon>unclassified sequences</taxon>
        <taxon>metagenomes</taxon>
        <taxon>ecological metagenomes</taxon>
    </lineage>
</organism>
<reference evidence="1" key="1">
    <citation type="submission" date="2018-05" db="EMBL/GenBank/DDBJ databases">
        <authorList>
            <person name="Lanie J.A."/>
            <person name="Ng W.-L."/>
            <person name="Kazmierczak K.M."/>
            <person name="Andrzejewski T.M."/>
            <person name="Davidsen T.M."/>
            <person name="Wayne K.J."/>
            <person name="Tettelin H."/>
            <person name="Glass J.I."/>
            <person name="Rusch D."/>
            <person name="Podicherti R."/>
            <person name="Tsui H.-C.T."/>
            <person name="Winkler M.E."/>
        </authorList>
    </citation>
    <scope>NUCLEOTIDE SEQUENCE</scope>
</reference>
<name>A0A382MCA0_9ZZZZ</name>
<feature type="non-terminal residue" evidence="1">
    <location>
        <position position="61"/>
    </location>
</feature>
<protein>
    <submittedName>
        <fullName evidence="1">Uncharacterized protein</fullName>
    </submittedName>
</protein>
<dbReference type="AlphaFoldDB" id="A0A382MCA0"/>
<accession>A0A382MCA0</accession>
<gene>
    <name evidence="1" type="ORF">METZ01_LOCUS299477</name>
</gene>
<dbReference type="EMBL" id="UINC01092766">
    <property type="protein sequence ID" value="SVC46623.1"/>
    <property type="molecule type" value="Genomic_DNA"/>
</dbReference>
<proteinExistence type="predicted"/>
<evidence type="ECO:0000313" key="1">
    <source>
        <dbReference type="EMBL" id="SVC46623.1"/>
    </source>
</evidence>